<dbReference type="Gene3D" id="3.40.50.10090">
    <property type="match status" value="1"/>
</dbReference>
<dbReference type="SUPFAM" id="SSF69618">
    <property type="entry name" value="HemD-like"/>
    <property type="match status" value="1"/>
</dbReference>
<dbReference type="PANTHER" id="PTHR12390">
    <property type="entry name" value="UROPORPHYRINOGEN III SYNTHASE"/>
    <property type="match status" value="1"/>
</dbReference>
<organism evidence="2">
    <name type="scientific">Timema cristinae</name>
    <name type="common">Walking stick</name>
    <dbReference type="NCBI Taxonomy" id="61476"/>
    <lineage>
        <taxon>Eukaryota</taxon>
        <taxon>Metazoa</taxon>
        <taxon>Ecdysozoa</taxon>
        <taxon>Arthropoda</taxon>
        <taxon>Hexapoda</taxon>
        <taxon>Insecta</taxon>
        <taxon>Pterygota</taxon>
        <taxon>Neoptera</taxon>
        <taxon>Polyneoptera</taxon>
        <taxon>Phasmatodea</taxon>
        <taxon>Timematodea</taxon>
        <taxon>Timematoidea</taxon>
        <taxon>Timematidae</taxon>
        <taxon>Timema</taxon>
    </lineage>
</organism>
<dbReference type="UniPathway" id="UPA00251">
    <property type="reaction ID" value="UER00320"/>
</dbReference>
<evidence type="ECO:0000259" key="1">
    <source>
        <dbReference type="Pfam" id="PF02602"/>
    </source>
</evidence>
<gene>
    <name evidence="2" type="ORF">TCEB3V08_LOCUS11145</name>
</gene>
<dbReference type="InterPro" id="IPR039793">
    <property type="entry name" value="UROS/Hem4"/>
</dbReference>
<protein>
    <recommendedName>
        <fullName evidence="1">Tetrapyrrole biosynthesis uroporphyrinogen III synthase domain-containing protein</fullName>
    </recommendedName>
</protein>
<dbReference type="EMBL" id="OC322511">
    <property type="protein sequence ID" value="CAD7411902.1"/>
    <property type="molecule type" value="Genomic_DNA"/>
</dbReference>
<name>A0A7R9HA67_TIMCR</name>
<dbReference type="GO" id="GO:0006782">
    <property type="term" value="P:protoporphyrinogen IX biosynthetic process"/>
    <property type="evidence" value="ECO:0007669"/>
    <property type="project" value="UniProtKB-UniPathway"/>
</dbReference>
<reference evidence="2" key="1">
    <citation type="submission" date="2020-11" db="EMBL/GenBank/DDBJ databases">
        <authorList>
            <person name="Tran Van P."/>
        </authorList>
    </citation>
    <scope>NUCLEOTIDE SEQUENCE</scope>
</reference>
<dbReference type="InterPro" id="IPR003754">
    <property type="entry name" value="4pyrrol_synth_uPrphyn_synth"/>
</dbReference>
<proteinExistence type="predicted"/>
<evidence type="ECO:0000313" key="2">
    <source>
        <dbReference type="EMBL" id="CAD7411902.1"/>
    </source>
</evidence>
<dbReference type="GO" id="GO:0005829">
    <property type="term" value="C:cytosol"/>
    <property type="evidence" value="ECO:0007669"/>
    <property type="project" value="TreeGrafter"/>
</dbReference>
<dbReference type="GO" id="GO:0006780">
    <property type="term" value="P:uroporphyrinogen III biosynthetic process"/>
    <property type="evidence" value="ECO:0007669"/>
    <property type="project" value="InterPro"/>
</dbReference>
<dbReference type="AlphaFoldDB" id="A0A7R9HA67"/>
<dbReference type="GO" id="GO:0004852">
    <property type="term" value="F:uroporphyrinogen-III synthase activity"/>
    <property type="evidence" value="ECO:0007669"/>
    <property type="project" value="InterPro"/>
</dbReference>
<accession>A0A7R9HA67</accession>
<feature type="domain" description="Tetrapyrrole biosynthesis uroporphyrinogen III synthase" evidence="1">
    <location>
        <begin position="25"/>
        <end position="101"/>
    </location>
</feature>
<dbReference type="PANTHER" id="PTHR12390:SF0">
    <property type="entry name" value="UROPORPHYRINOGEN-III SYNTHASE"/>
    <property type="match status" value="1"/>
</dbReference>
<dbReference type="Pfam" id="PF02602">
    <property type="entry name" value="HEM4"/>
    <property type="match status" value="1"/>
</dbReference>
<dbReference type="InterPro" id="IPR036108">
    <property type="entry name" value="4pyrrol_syn_uPrphyn_synt_sf"/>
</dbReference>
<sequence length="113" mass="12669">MVYIVGQGISAQARDCACPSGSYARPLLFPCGSLKRDTLPRQLTEKGIAVHMVTVYKTLPHPQLESNLRCIINFEEAFPEYIVYFSPSGLKFSLPTLEKLEVPLHQFEGMCFS</sequence>